<dbReference type="SUPFAM" id="SSF52540">
    <property type="entry name" value="P-loop containing nucleoside triphosphate hydrolases"/>
    <property type="match status" value="1"/>
</dbReference>
<comment type="caution">
    <text evidence="5">The sequence shown here is derived from an EMBL/GenBank/DDBJ whole genome shotgun (WGS) entry which is preliminary data.</text>
</comment>
<dbReference type="RefSeq" id="WP_131390061.1">
    <property type="nucleotide sequence ID" value="NZ_WMIH01000021.1"/>
</dbReference>
<dbReference type="PANTHER" id="PTHR42781:SF4">
    <property type="entry name" value="SPERMIDINE_PUTRESCINE IMPORT ATP-BINDING PROTEIN POTA"/>
    <property type="match status" value="1"/>
</dbReference>
<dbReference type="InterPro" id="IPR027417">
    <property type="entry name" value="P-loop_NTPase"/>
</dbReference>
<keyword evidence="6" id="KW-1185">Reference proteome</keyword>
<evidence type="ECO:0000313" key="5">
    <source>
        <dbReference type="EMBL" id="MTH65929.1"/>
    </source>
</evidence>
<dbReference type="InterPro" id="IPR017871">
    <property type="entry name" value="ABC_transporter-like_CS"/>
</dbReference>
<dbReference type="InterPro" id="IPR003593">
    <property type="entry name" value="AAA+_ATPase"/>
</dbReference>
<evidence type="ECO:0000256" key="1">
    <source>
        <dbReference type="ARBA" id="ARBA00022448"/>
    </source>
</evidence>
<feature type="domain" description="ABC transporter" evidence="4">
    <location>
        <begin position="4"/>
        <end position="234"/>
    </location>
</feature>
<organism evidence="5 6">
    <name type="scientific">Paracoccus shanxieyensis</name>
    <dbReference type="NCBI Taxonomy" id="2675752"/>
    <lineage>
        <taxon>Bacteria</taxon>
        <taxon>Pseudomonadati</taxon>
        <taxon>Pseudomonadota</taxon>
        <taxon>Alphaproteobacteria</taxon>
        <taxon>Rhodobacterales</taxon>
        <taxon>Paracoccaceae</taxon>
        <taxon>Paracoccus</taxon>
    </lineage>
</organism>
<sequence length="372" mass="41132">MTKLEVKNLSRTFGSTRAVEDVSLNVDEGELVCLLGPSGSGKSTVLRMIGGFERPSTGSILIDGADVTNVPPERRATGMVFQSHALWTHMNVFANVAFGLKLRRLGREEIRTRTERALNMVGLTGYGNRRPSQLSGGQQQRVALARSLVLEPKILLLDEPFASLDQHLRERLREEVREIQHRAGITMIFVTHGQDEALALADRVAIMRDGRIEQVDRPDVVYRQPQTEFVAGFIGQMNLLAGDVHAGSLRAGGIALPVSLSDGPATLAIRPEDLCLQRANGEWDATVLRVTDFGTHLAVELRTETGAQFKAMTSPSEEWVPGMRTKMLPRKFTVYRDGRVCDLPMPTLDSDKSARASYLTYSKTLQLSDNQH</sequence>
<dbReference type="GO" id="GO:0005524">
    <property type="term" value="F:ATP binding"/>
    <property type="evidence" value="ECO:0007669"/>
    <property type="project" value="UniProtKB-KW"/>
</dbReference>
<keyword evidence="1" id="KW-0813">Transport</keyword>
<gene>
    <name evidence="5" type="ORF">GL284_16790</name>
</gene>
<accession>A0A6L6J195</accession>
<dbReference type="PROSITE" id="PS00211">
    <property type="entry name" value="ABC_TRANSPORTER_1"/>
    <property type="match status" value="1"/>
</dbReference>
<reference evidence="5 6" key="1">
    <citation type="submission" date="2019-11" db="EMBL/GenBank/DDBJ databases">
        <authorList>
            <person name="Dong K."/>
        </authorList>
    </citation>
    <scope>NUCLEOTIDE SEQUENCE [LARGE SCALE GENOMIC DNA]</scope>
    <source>
        <strain evidence="5 6">DK608</strain>
    </source>
</reference>
<evidence type="ECO:0000256" key="3">
    <source>
        <dbReference type="ARBA" id="ARBA00022840"/>
    </source>
</evidence>
<dbReference type="InterPro" id="IPR008995">
    <property type="entry name" value="Mo/tungstate-bd_C_term_dom"/>
</dbReference>
<dbReference type="GO" id="GO:0022857">
    <property type="term" value="F:transmembrane transporter activity"/>
    <property type="evidence" value="ECO:0007669"/>
    <property type="project" value="InterPro"/>
</dbReference>
<dbReference type="Gene3D" id="3.40.50.300">
    <property type="entry name" value="P-loop containing nucleotide triphosphate hydrolases"/>
    <property type="match status" value="1"/>
</dbReference>
<dbReference type="SUPFAM" id="SSF50331">
    <property type="entry name" value="MOP-like"/>
    <property type="match status" value="1"/>
</dbReference>
<dbReference type="EMBL" id="WMII01000019">
    <property type="protein sequence ID" value="MTH65929.1"/>
    <property type="molecule type" value="Genomic_DNA"/>
</dbReference>
<evidence type="ECO:0000256" key="2">
    <source>
        <dbReference type="ARBA" id="ARBA00022741"/>
    </source>
</evidence>
<dbReference type="Pfam" id="PF08402">
    <property type="entry name" value="TOBE_2"/>
    <property type="match status" value="1"/>
</dbReference>
<dbReference type="AlphaFoldDB" id="A0A6L6J195"/>
<dbReference type="Proteomes" id="UP000478740">
    <property type="component" value="Unassembled WGS sequence"/>
</dbReference>
<proteinExistence type="predicted"/>
<dbReference type="InterPro" id="IPR013611">
    <property type="entry name" value="Transp-assoc_OB_typ2"/>
</dbReference>
<dbReference type="GO" id="GO:0043190">
    <property type="term" value="C:ATP-binding cassette (ABC) transporter complex"/>
    <property type="evidence" value="ECO:0007669"/>
    <property type="project" value="InterPro"/>
</dbReference>
<name>A0A6L6J195_9RHOB</name>
<protein>
    <submittedName>
        <fullName evidence="5">ATP-binding cassette domain-containing protein</fullName>
    </submittedName>
</protein>
<evidence type="ECO:0000259" key="4">
    <source>
        <dbReference type="PROSITE" id="PS50893"/>
    </source>
</evidence>
<dbReference type="SMART" id="SM00382">
    <property type="entry name" value="AAA"/>
    <property type="match status" value="1"/>
</dbReference>
<dbReference type="InterPro" id="IPR050093">
    <property type="entry name" value="ABC_SmlMolc_Importer"/>
</dbReference>
<dbReference type="PROSITE" id="PS50893">
    <property type="entry name" value="ABC_TRANSPORTER_2"/>
    <property type="match status" value="1"/>
</dbReference>
<dbReference type="GO" id="GO:0016887">
    <property type="term" value="F:ATP hydrolysis activity"/>
    <property type="evidence" value="ECO:0007669"/>
    <property type="project" value="InterPro"/>
</dbReference>
<dbReference type="FunFam" id="3.40.50.300:FF:000425">
    <property type="entry name" value="Probable ABC transporter, ATP-binding subunit"/>
    <property type="match status" value="1"/>
</dbReference>
<keyword evidence="2" id="KW-0547">Nucleotide-binding</keyword>
<dbReference type="PANTHER" id="PTHR42781">
    <property type="entry name" value="SPERMIDINE/PUTRESCINE IMPORT ATP-BINDING PROTEIN POTA"/>
    <property type="match status" value="1"/>
</dbReference>
<dbReference type="Pfam" id="PF00005">
    <property type="entry name" value="ABC_tran"/>
    <property type="match status" value="1"/>
</dbReference>
<evidence type="ECO:0000313" key="6">
    <source>
        <dbReference type="Proteomes" id="UP000478740"/>
    </source>
</evidence>
<dbReference type="InterPro" id="IPR003439">
    <property type="entry name" value="ABC_transporter-like_ATP-bd"/>
</dbReference>
<keyword evidence="3 5" id="KW-0067">ATP-binding</keyword>
<dbReference type="GO" id="GO:0015697">
    <property type="term" value="P:quaternary ammonium group transport"/>
    <property type="evidence" value="ECO:0007669"/>
    <property type="project" value="UniProtKB-ARBA"/>
</dbReference>
<dbReference type="Gene3D" id="2.40.50.100">
    <property type="match status" value="1"/>
</dbReference>